<dbReference type="Pfam" id="PF09826">
    <property type="entry name" value="Beta_propel"/>
    <property type="match status" value="1"/>
</dbReference>
<comment type="caution">
    <text evidence="1">The sequence shown here is derived from an EMBL/GenBank/DDBJ whole genome shotgun (WGS) entry which is preliminary data.</text>
</comment>
<accession>A0A2H0YTJ3</accession>
<gene>
    <name evidence="1" type="ORF">COT25_02195</name>
</gene>
<sequence>FDISNHASPKKVRDLRFEGQYVDSRMIDDYVYMVTSNQVYGIMPMPIPLMIEDGQVRSFDVTTGGVYYLDIPYDNYAFTRVNAIPVKNEDLDVQAQVYLLNSTEQMYVSDTAMYLTYTKYVSETQIQLEAMRAVFEPRLSETEKQKIKDIEEAPAHVLSYFEKQTKLYQLFAQHIETLTSADQQKLQDDVDAYAKKTYEDISKELEKTVIQKIAINGSTLTLGQTGEVTGHVLNQFSMDEQGGYFRIATTKSSTWSQFASGTTDSYNNLYILNDDLKEVGKVENLAKGEQIYSVRFMQNRAYIVTFKQTDPLFVIDLSIPTSPQVLGELKVPGFSSYLHPYDDTTLIGFGKDADENGRTKGLKISLFDVADPSNLQEVATYTIGDAGSDSIALNDHKAFLFSKEKNLLVIPMTVRVSQTGESYGSISSNGAVVFQVTPTSIAYRATISHVDDVKNDTEQYDRYMGYSYYRSSVKRSLYINDMLFTISDRFIKEHDLGTLTEQDSLSLAS</sequence>
<reference evidence="2" key="1">
    <citation type="submission" date="2017-09" db="EMBL/GenBank/DDBJ databases">
        <title>Depth-based differentiation of microbial function through sediment-hosted aquifers and enrichment of novel symbionts in the deep terrestrial subsurface.</title>
        <authorList>
            <person name="Probst A.J."/>
            <person name="Ladd B."/>
            <person name="Jarett J.K."/>
            <person name="Geller-Mcgrath D.E."/>
            <person name="Sieber C.M.K."/>
            <person name="Emerson J.B."/>
            <person name="Anantharaman K."/>
            <person name="Thomas B.C."/>
            <person name="Malmstrom R."/>
            <person name="Stieglmeier M."/>
            <person name="Klingl A."/>
            <person name="Woyke T."/>
            <person name="Ryan C.M."/>
            <person name="Banfield J.F."/>
        </authorList>
    </citation>
    <scope>NUCLEOTIDE SEQUENCE [LARGE SCALE GENOMIC DNA]</scope>
</reference>
<dbReference type="EMBL" id="PEXV01000074">
    <property type="protein sequence ID" value="PIS41599.1"/>
    <property type="molecule type" value="Genomic_DNA"/>
</dbReference>
<evidence type="ECO:0000313" key="1">
    <source>
        <dbReference type="EMBL" id="PIS41599.1"/>
    </source>
</evidence>
<organism evidence="1 2">
    <name type="scientific">Candidatus Kerfeldbacteria bacterium CG08_land_8_20_14_0_20_42_7</name>
    <dbReference type="NCBI Taxonomy" id="2014245"/>
    <lineage>
        <taxon>Bacteria</taxon>
        <taxon>Candidatus Kerfeldiibacteriota</taxon>
    </lineage>
</organism>
<evidence type="ECO:0008006" key="3">
    <source>
        <dbReference type="Google" id="ProtNLM"/>
    </source>
</evidence>
<proteinExistence type="predicted"/>
<dbReference type="InterPro" id="IPR019198">
    <property type="entry name" value="Beta_propeller_containing"/>
</dbReference>
<protein>
    <recommendedName>
        <fullName evidence="3">Copper amine oxidase</fullName>
    </recommendedName>
</protein>
<name>A0A2H0YTJ3_9BACT</name>
<dbReference type="AlphaFoldDB" id="A0A2H0YTJ3"/>
<feature type="non-terminal residue" evidence="1">
    <location>
        <position position="1"/>
    </location>
</feature>
<dbReference type="Proteomes" id="UP000228711">
    <property type="component" value="Unassembled WGS sequence"/>
</dbReference>
<evidence type="ECO:0000313" key="2">
    <source>
        <dbReference type="Proteomes" id="UP000228711"/>
    </source>
</evidence>